<dbReference type="KEGG" id="vpi:BW732_09970"/>
<dbReference type="AlphaFoldDB" id="A0A1Q2D8Z6"/>
<organism evidence="5 6">
    <name type="scientific">Vagococcus penaei</name>
    <dbReference type="NCBI Taxonomy" id="633807"/>
    <lineage>
        <taxon>Bacteria</taxon>
        <taxon>Bacillati</taxon>
        <taxon>Bacillota</taxon>
        <taxon>Bacilli</taxon>
        <taxon>Lactobacillales</taxon>
        <taxon>Enterococcaceae</taxon>
        <taxon>Vagococcus</taxon>
    </lineage>
</organism>
<keyword evidence="6" id="KW-1185">Reference proteome</keyword>
<evidence type="ECO:0000256" key="2">
    <source>
        <dbReference type="ARBA" id="ARBA00023015"/>
    </source>
</evidence>
<dbReference type="Gene3D" id="1.10.10.10">
    <property type="entry name" value="Winged helix-like DNA-binding domain superfamily/Winged helix DNA-binding domain"/>
    <property type="match status" value="1"/>
</dbReference>
<dbReference type="InterPro" id="IPR005650">
    <property type="entry name" value="BlaI_family"/>
</dbReference>
<dbReference type="OrthoDB" id="1849040at2"/>
<keyword evidence="3" id="KW-0238">DNA-binding</keyword>
<reference evidence="5 6" key="1">
    <citation type="journal article" date="2010" name="Int. J. Syst. Evol. Microbiol.">
        <title>Vagococcus penaei sp. nov., isolated from spoilage microbiota of cooked shrimp (Penaeus vannamei).</title>
        <authorList>
            <person name="Jaffres E."/>
            <person name="Prevost H."/>
            <person name="Rossero A."/>
            <person name="Joffraud J.J."/>
            <person name="Dousset X."/>
        </authorList>
    </citation>
    <scope>NUCLEOTIDE SEQUENCE [LARGE SCALE GENOMIC DNA]</scope>
    <source>
        <strain evidence="5 6">CD276</strain>
    </source>
</reference>
<dbReference type="InterPro" id="IPR014071">
    <property type="entry name" value="Cu_transp_CopY/TcrY"/>
</dbReference>
<dbReference type="NCBIfam" id="TIGR02698">
    <property type="entry name" value="CopY_TcrY"/>
    <property type="match status" value="1"/>
</dbReference>
<dbReference type="GO" id="GO:0045892">
    <property type="term" value="P:negative regulation of DNA-templated transcription"/>
    <property type="evidence" value="ECO:0007669"/>
    <property type="project" value="InterPro"/>
</dbReference>
<dbReference type="Proteomes" id="UP000188246">
    <property type="component" value="Chromosome"/>
</dbReference>
<sequence length="128" mass="14547">MRVIWTKEETTSTEISQVLGEKLNWKPSTIKTLLTRLVDKGYAVTKRDGKRFIYSSLVSEKEAFSLEMKSLLTKICNRQVVDVLSDVIAEQVLSQTDIERLMTQLIDKQQNAPSSVPCQCIPGQCRCH</sequence>
<dbReference type="SUPFAM" id="SSF46785">
    <property type="entry name" value="Winged helix' DNA-binding domain"/>
    <property type="match status" value="1"/>
</dbReference>
<evidence type="ECO:0000256" key="3">
    <source>
        <dbReference type="ARBA" id="ARBA00023125"/>
    </source>
</evidence>
<dbReference type="EMBL" id="CP019609">
    <property type="protein sequence ID" value="AQP54827.1"/>
    <property type="molecule type" value="Genomic_DNA"/>
</dbReference>
<accession>A0A1Q2D8Z6</accession>
<protein>
    <submittedName>
        <fullName evidence="5">Uncharacterized protein</fullName>
    </submittedName>
</protein>
<dbReference type="Pfam" id="PF03965">
    <property type="entry name" value="Penicillinase_R"/>
    <property type="match status" value="1"/>
</dbReference>
<evidence type="ECO:0000313" key="6">
    <source>
        <dbReference type="Proteomes" id="UP000188246"/>
    </source>
</evidence>
<evidence type="ECO:0000256" key="1">
    <source>
        <dbReference type="ARBA" id="ARBA00011046"/>
    </source>
</evidence>
<keyword evidence="2" id="KW-0805">Transcription regulation</keyword>
<dbReference type="InterPro" id="IPR036388">
    <property type="entry name" value="WH-like_DNA-bd_sf"/>
</dbReference>
<evidence type="ECO:0000313" key="5">
    <source>
        <dbReference type="EMBL" id="AQP54827.1"/>
    </source>
</evidence>
<dbReference type="STRING" id="633807.BW732_09970"/>
<dbReference type="PIRSF" id="PIRSF019455">
    <property type="entry name" value="CopR_AtkY"/>
    <property type="match status" value="1"/>
</dbReference>
<dbReference type="InterPro" id="IPR036390">
    <property type="entry name" value="WH_DNA-bd_sf"/>
</dbReference>
<proteinExistence type="inferred from homology"/>
<comment type="similarity">
    <text evidence="1">Belongs to the BlaI transcriptional regulatory family.</text>
</comment>
<evidence type="ECO:0000256" key="4">
    <source>
        <dbReference type="ARBA" id="ARBA00023163"/>
    </source>
</evidence>
<dbReference type="GO" id="GO:0003677">
    <property type="term" value="F:DNA binding"/>
    <property type="evidence" value="ECO:0007669"/>
    <property type="project" value="UniProtKB-KW"/>
</dbReference>
<keyword evidence="4" id="KW-0804">Transcription</keyword>
<name>A0A1Q2D8Z6_9ENTE</name>
<gene>
    <name evidence="5" type="ORF">BW732_09970</name>
</gene>